<dbReference type="Pfam" id="PF07004">
    <property type="entry name" value="SHIPPO-rpt"/>
    <property type="match status" value="3"/>
</dbReference>
<dbReference type="PANTHER" id="PTHR21580">
    <property type="entry name" value="SHIPPO-1-RELATED"/>
    <property type="match status" value="1"/>
</dbReference>
<dbReference type="PANTHER" id="PTHR21580:SF28">
    <property type="entry name" value="BOREALIN N-TERMINAL DOMAIN-CONTAINING PROTEIN-RELATED"/>
    <property type="match status" value="1"/>
</dbReference>
<reference evidence="2" key="1">
    <citation type="submission" date="2021-01" db="EMBL/GenBank/DDBJ databases">
        <authorList>
            <consortium name="Genoscope - CEA"/>
            <person name="William W."/>
        </authorList>
    </citation>
    <scope>NUCLEOTIDE SEQUENCE</scope>
</reference>
<evidence type="ECO:0000313" key="3">
    <source>
        <dbReference type="Proteomes" id="UP000688137"/>
    </source>
</evidence>
<feature type="region of interest" description="Disordered" evidence="1">
    <location>
        <begin position="109"/>
        <end position="151"/>
    </location>
</feature>
<dbReference type="OMA" id="TTREHGW"/>
<dbReference type="AlphaFoldDB" id="A0A8S1PMQ7"/>
<dbReference type="Proteomes" id="UP000688137">
    <property type="component" value="Unassembled WGS sequence"/>
</dbReference>
<feature type="region of interest" description="Disordered" evidence="1">
    <location>
        <begin position="223"/>
        <end position="243"/>
    </location>
</feature>
<accession>A0A8S1PMQ7</accession>
<comment type="caution">
    <text evidence="2">The sequence shown here is derived from an EMBL/GenBank/DDBJ whole genome shotgun (WGS) entry which is preliminary data.</text>
</comment>
<proteinExistence type="predicted"/>
<sequence>MDFTAVNRSPLNTSKTKQMYTFSKAKRWVDHKDNICPPIYQLPTTLSKRAAGIGYGKKINITQEKISPAPNSYSIQTTREHGWTMGLGRDRANKFESIFLGLVQKTPGPGTYNFKENQSKVRYSMRQRLQSRSSKDRKPGPGEYELPSSINSRGKYALSQYRDSGAVILSPPRVHSDRKLRDSTPGPGTYKETDNMDPLGTYFCSRFGASKCNKFPRAQRILSEHRDGSPGPGQYRLPSDFGC</sequence>
<dbReference type="InterPro" id="IPR010736">
    <property type="entry name" value="SHIPPO-rpt"/>
</dbReference>
<evidence type="ECO:0000313" key="2">
    <source>
        <dbReference type="EMBL" id="CAD8104252.1"/>
    </source>
</evidence>
<dbReference type="InterPro" id="IPR051291">
    <property type="entry name" value="CIMAP"/>
</dbReference>
<protein>
    <submittedName>
        <fullName evidence="2">Uncharacterized protein</fullName>
    </submittedName>
</protein>
<organism evidence="2 3">
    <name type="scientific">Paramecium primaurelia</name>
    <dbReference type="NCBI Taxonomy" id="5886"/>
    <lineage>
        <taxon>Eukaryota</taxon>
        <taxon>Sar</taxon>
        <taxon>Alveolata</taxon>
        <taxon>Ciliophora</taxon>
        <taxon>Intramacronucleata</taxon>
        <taxon>Oligohymenophorea</taxon>
        <taxon>Peniculida</taxon>
        <taxon>Parameciidae</taxon>
        <taxon>Paramecium</taxon>
    </lineage>
</organism>
<gene>
    <name evidence="2" type="ORF">PPRIM_AZ9-3.1.T1230090</name>
</gene>
<dbReference type="EMBL" id="CAJJDM010000126">
    <property type="protein sequence ID" value="CAD8104252.1"/>
    <property type="molecule type" value="Genomic_DNA"/>
</dbReference>
<keyword evidence="3" id="KW-1185">Reference proteome</keyword>
<feature type="region of interest" description="Disordered" evidence="1">
    <location>
        <begin position="169"/>
        <end position="195"/>
    </location>
</feature>
<evidence type="ECO:0000256" key="1">
    <source>
        <dbReference type="SAM" id="MobiDB-lite"/>
    </source>
</evidence>
<name>A0A8S1PMQ7_PARPR</name>